<dbReference type="EMBL" id="BMFK01000001">
    <property type="protein sequence ID" value="GGE67064.1"/>
    <property type="molecule type" value="Genomic_DNA"/>
</dbReference>
<evidence type="ECO:0000313" key="2">
    <source>
        <dbReference type="Proteomes" id="UP000605259"/>
    </source>
</evidence>
<evidence type="ECO:0008006" key="3">
    <source>
        <dbReference type="Google" id="ProtNLM"/>
    </source>
</evidence>
<evidence type="ECO:0000313" key="1">
    <source>
        <dbReference type="EMBL" id="GGE67064.1"/>
    </source>
</evidence>
<organism evidence="1 2">
    <name type="scientific">Priestia taiwanensis</name>
    <dbReference type="NCBI Taxonomy" id="1347902"/>
    <lineage>
        <taxon>Bacteria</taxon>
        <taxon>Bacillati</taxon>
        <taxon>Bacillota</taxon>
        <taxon>Bacilli</taxon>
        <taxon>Bacillales</taxon>
        <taxon>Bacillaceae</taxon>
        <taxon>Priestia</taxon>
    </lineage>
</organism>
<gene>
    <name evidence="1" type="ORF">GCM10007140_16550</name>
</gene>
<reference evidence="1" key="1">
    <citation type="journal article" date="2014" name="Int. J. Syst. Evol. Microbiol.">
        <title>Complete genome sequence of Corynebacterium casei LMG S-19264T (=DSM 44701T), isolated from a smear-ripened cheese.</title>
        <authorList>
            <consortium name="US DOE Joint Genome Institute (JGI-PGF)"/>
            <person name="Walter F."/>
            <person name="Albersmeier A."/>
            <person name="Kalinowski J."/>
            <person name="Ruckert C."/>
        </authorList>
    </citation>
    <scope>NUCLEOTIDE SEQUENCE</scope>
    <source>
        <strain evidence="1">CGMCC 1.12698</strain>
    </source>
</reference>
<protein>
    <recommendedName>
        <fullName evidence="3">Lipoprotein</fullName>
    </recommendedName>
</protein>
<comment type="caution">
    <text evidence="1">The sequence shown here is derived from an EMBL/GenBank/DDBJ whole genome shotgun (WGS) entry which is preliminary data.</text>
</comment>
<sequence>MKRLLLICIFFFTGCTHYLPHHDVVDYFKPKTEEIKIDDIHIIELYERDFFGPIFKHKHSIHLHDKTAALKMIDTIFEGHYKNVSFKGIQSWKYVLTFHHLEGNFKEHKVKVSDSGILYEGAFYPFADQKTKDTLFHLIKEYLYQGEHTMK</sequence>
<dbReference type="AlphaFoldDB" id="A0A917EQM6"/>
<proteinExistence type="predicted"/>
<keyword evidence="2" id="KW-1185">Reference proteome</keyword>
<name>A0A917EQM6_9BACI</name>
<dbReference type="PROSITE" id="PS51257">
    <property type="entry name" value="PROKAR_LIPOPROTEIN"/>
    <property type="match status" value="1"/>
</dbReference>
<accession>A0A917EQM6</accession>
<dbReference type="Proteomes" id="UP000605259">
    <property type="component" value="Unassembled WGS sequence"/>
</dbReference>
<reference evidence="1" key="2">
    <citation type="submission" date="2020-09" db="EMBL/GenBank/DDBJ databases">
        <authorList>
            <person name="Sun Q."/>
            <person name="Zhou Y."/>
        </authorList>
    </citation>
    <scope>NUCLEOTIDE SEQUENCE</scope>
    <source>
        <strain evidence="1">CGMCC 1.12698</strain>
    </source>
</reference>
<dbReference type="RefSeq" id="WP_188387895.1">
    <property type="nucleotide sequence ID" value="NZ_BMFK01000001.1"/>
</dbReference>